<evidence type="ECO:0000256" key="3">
    <source>
        <dbReference type="ARBA" id="ARBA00022737"/>
    </source>
</evidence>
<dbReference type="Gene3D" id="2.20.110.10">
    <property type="entry name" value="Histone H3 K4-specific methyltransferase SET7/9 N-terminal domain"/>
    <property type="match status" value="1"/>
</dbReference>
<reference evidence="9 10" key="1">
    <citation type="journal article" date="2015" name="Genome Biol. Evol.">
        <title>The genome of winter moth (Operophtera brumata) provides a genomic perspective on sexual dimorphism and phenology.</title>
        <authorList>
            <person name="Derks M.F."/>
            <person name="Smit S."/>
            <person name="Salis L."/>
            <person name="Schijlen E."/>
            <person name="Bossers A."/>
            <person name="Mateman C."/>
            <person name="Pijl A.S."/>
            <person name="de Ridder D."/>
            <person name="Groenen M.A."/>
            <person name="Visser M.E."/>
            <person name="Megens H.J."/>
        </authorList>
    </citation>
    <scope>NUCLEOTIDE SEQUENCE [LARGE SCALE GENOMIC DNA]</scope>
    <source>
        <strain evidence="9">WM2013NL</strain>
        <tissue evidence="9">Head and thorax</tissue>
    </source>
</reference>
<comment type="caution">
    <text evidence="9">The sequence shown here is derived from an EMBL/GenBank/DDBJ whole genome shotgun (WGS) entry which is preliminary data.</text>
</comment>
<evidence type="ECO:0000313" key="9">
    <source>
        <dbReference type="EMBL" id="KOB68820.1"/>
    </source>
</evidence>
<feature type="non-terminal residue" evidence="9">
    <location>
        <position position="271"/>
    </location>
</feature>
<accession>A0A0L7L076</accession>
<proteinExistence type="predicted"/>
<evidence type="ECO:0000256" key="5">
    <source>
        <dbReference type="ARBA" id="ARBA00023069"/>
    </source>
</evidence>
<dbReference type="Pfam" id="PF02493">
    <property type="entry name" value="MORN"/>
    <property type="match status" value="2"/>
</dbReference>
<keyword evidence="10" id="KW-1185">Reference proteome</keyword>
<feature type="compositionally biased region" description="Polar residues" evidence="7">
    <location>
        <begin position="254"/>
        <end position="271"/>
    </location>
</feature>
<keyword evidence="3" id="KW-0677">Repeat</keyword>
<feature type="region of interest" description="Disordered" evidence="7">
    <location>
        <begin position="231"/>
        <end position="271"/>
    </location>
</feature>
<comment type="subcellular location">
    <subcellularLocation>
        <location evidence="1">Cell projection</location>
        <location evidence="1">Cilium</location>
        <location evidence="1">Flagellum</location>
    </subcellularLocation>
</comment>
<organism evidence="9 10">
    <name type="scientific">Operophtera brumata</name>
    <name type="common">Winter moth</name>
    <name type="synonym">Phalaena brumata</name>
    <dbReference type="NCBI Taxonomy" id="104452"/>
    <lineage>
        <taxon>Eukaryota</taxon>
        <taxon>Metazoa</taxon>
        <taxon>Ecdysozoa</taxon>
        <taxon>Arthropoda</taxon>
        <taxon>Hexapoda</taxon>
        <taxon>Insecta</taxon>
        <taxon>Pterygota</taxon>
        <taxon>Neoptera</taxon>
        <taxon>Endopterygota</taxon>
        <taxon>Lepidoptera</taxon>
        <taxon>Glossata</taxon>
        <taxon>Ditrysia</taxon>
        <taxon>Geometroidea</taxon>
        <taxon>Geometridae</taxon>
        <taxon>Larentiinae</taxon>
        <taxon>Operophtera</taxon>
    </lineage>
</organism>
<evidence type="ECO:0000256" key="4">
    <source>
        <dbReference type="ARBA" id="ARBA00022846"/>
    </source>
</evidence>
<dbReference type="SUPFAM" id="SSF82185">
    <property type="entry name" value="Histone H3 K4-specific methyltransferase SET7/9 N-terminal domain"/>
    <property type="match status" value="1"/>
</dbReference>
<dbReference type="EMBL" id="JTDY01003928">
    <property type="protein sequence ID" value="KOB68820.1"/>
    <property type="molecule type" value="Genomic_DNA"/>
</dbReference>
<name>A0A0L7L076_OPEBR</name>
<dbReference type="InterPro" id="IPR003409">
    <property type="entry name" value="MORN"/>
</dbReference>
<evidence type="ECO:0000256" key="1">
    <source>
        <dbReference type="ARBA" id="ARBA00004230"/>
    </source>
</evidence>
<dbReference type="PANTHER" id="PTHR46437:SF1">
    <property type="entry name" value="MORN REPEAT-CONTAINING PROTEIN 5"/>
    <property type="match status" value="1"/>
</dbReference>
<evidence type="ECO:0000256" key="6">
    <source>
        <dbReference type="ARBA" id="ARBA00023273"/>
    </source>
</evidence>
<dbReference type="InterPro" id="IPR042814">
    <property type="entry name" value="Morn5"/>
</dbReference>
<dbReference type="PANTHER" id="PTHR46437">
    <property type="entry name" value="MORN REPEAT-CONTAINING PROTEIN 5"/>
    <property type="match status" value="1"/>
</dbReference>
<evidence type="ECO:0000256" key="8">
    <source>
        <dbReference type="SAM" id="Phobius"/>
    </source>
</evidence>
<dbReference type="AlphaFoldDB" id="A0A0L7L076"/>
<dbReference type="SMART" id="SM00698">
    <property type="entry name" value="MORN"/>
    <property type="match status" value="2"/>
</dbReference>
<sequence>MSATCPSRSTEKRVSQWEELMRKFSEAHKEECKTVSLDIPQALRSTKQFPTGSQYEGSWDVLGMSGYGTYTFPNGKIFLAFYTLIFIFLPPGVMYVGQFDDGMFHGEGELRYPHGEILRGKWRKGTMIERTLYFANGLKYVEYDWPYCRMPDRRFAAEYDNGIHPAGQSYLTADQPTRDIPARYYDTGDGFYDPKTKMVYAANDTNSIIRSPSLREQKWIVENCRTSPEMPLGPRPDLYEEWSEPVVDGPAPETTDSARSFQNFYTQEMEE</sequence>
<keyword evidence="8" id="KW-0812">Transmembrane</keyword>
<gene>
    <name evidence="9" type="ORF">OBRU01_17746</name>
</gene>
<dbReference type="STRING" id="104452.A0A0L7L076"/>
<dbReference type="Proteomes" id="UP000037510">
    <property type="component" value="Unassembled WGS sequence"/>
</dbReference>
<keyword evidence="8" id="KW-0472">Membrane</keyword>
<protein>
    <recommendedName>
        <fullName evidence="2">MORN repeat-containing protein 5</fullName>
    </recommendedName>
</protein>
<dbReference type="GO" id="GO:0031514">
    <property type="term" value="C:motile cilium"/>
    <property type="evidence" value="ECO:0007669"/>
    <property type="project" value="UniProtKB-SubCell"/>
</dbReference>
<feature type="transmembrane region" description="Helical" evidence="8">
    <location>
        <begin position="77"/>
        <end position="96"/>
    </location>
</feature>
<keyword evidence="6" id="KW-0966">Cell projection</keyword>
<keyword evidence="8" id="KW-1133">Transmembrane helix</keyword>
<evidence type="ECO:0000256" key="2">
    <source>
        <dbReference type="ARBA" id="ARBA00016322"/>
    </source>
</evidence>
<keyword evidence="5" id="KW-0969">Cilium</keyword>
<keyword evidence="4" id="KW-0282">Flagellum</keyword>
<evidence type="ECO:0000313" key="10">
    <source>
        <dbReference type="Proteomes" id="UP000037510"/>
    </source>
</evidence>
<evidence type="ECO:0000256" key="7">
    <source>
        <dbReference type="SAM" id="MobiDB-lite"/>
    </source>
</evidence>